<dbReference type="EMBL" id="BPVZ01000140">
    <property type="protein sequence ID" value="GKV40252.1"/>
    <property type="molecule type" value="Genomic_DNA"/>
</dbReference>
<keyword evidence="2" id="KW-1185">Reference proteome</keyword>
<comment type="caution">
    <text evidence="1">The sequence shown here is derived from an EMBL/GenBank/DDBJ whole genome shotgun (WGS) entry which is preliminary data.</text>
</comment>
<gene>
    <name evidence="1" type="ORF">SLEP1_g47920</name>
</gene>
<protein>
    <submittedName>
        <fullName evidence="1">Uncharacterized protein</fullName>
    </submittedName>
</protein>
<evidence type="ECO:0000313" key="2">
    <source>
        <dbReference type="Proteomes" id="UP001054252"/>
    </source>
</evidence>
<evidence type="ECO:0000313" key="1">
    <source>
        <dbReference type="EMBL" id="GKV40252.1"/>
    </source>
</evidence>
<organism evidence="1 2">
    <name type="scientific">Rubroshorea leprosula</name>
    <dbReference type="NCBI Taxonomy" id="152421"/>
    <lineage>
        <taxon>Eukaryota</taxon>
        <taxon>Viridiplantae</taxon>
        <taxon>Streptophyta</taxon>
        <taxon>Embryophyta</taxon>
        <taxon>Tracheophyta</taxon>
        <taxon>Spermatophyta</taxon>
        <taxon>Magnoliopsida</taxon>
        <taxon>eudicotyledons</taxon>
        <taxon>Gunneridae</taxon>
        <taxon>Pentapetalae</taxon>
        <taxon>rosids</taxon>
        <taxon>malvids</taxon>
        <taxon>Malvales</taxon>
        <taxon>Dipterocarpaceae</taxon>
        <taxon>Rubroshorea</taxon>
    </lineage>
</organism>
<dbReference type="Proteomes" id="UP001054252">
    <property type="component" value="Unassembled WGS sequence"/>
</dbReference>
<proteinExistence type="predicted"/>
<accession>A0AAV5LUU5</accession>
<reference evidence="1 2" key="1">
    <citation type="journal article" date="2021" name="Commun. Biol.">
        <title>The genome of Shorea leprosula (Dipterocarpaceae) highlights the ecological relevance of drought in aseasonal tropical rainforests.</title>
        <authorList>
            <person name="Ng K.K.S."/>
            <person name="Kobayashi M.J."/>
            <person name="Fawcett J.A."/>
            <person name="Hatakeyama M."/>
            <person name="Paape T."/>
            <person name="Ng C.H."/>
            <person name="Ang C.C."/>
            <person name="Tnah L.H."/>
            <person name="Lee C.T."/>
            <person name="Nishiyama T."/>
            <person name="Sese J."/>
            <person name="O'Brien M.J."/>
            <person name="Copetti D."/>
            <person name="Mohd Noor M.I."/>
            <person name="Ong R.C."/>
            <person name="Putra M."/>
            <person name="Sireger I.Z."/>
            <person name="Indrioko S."/>
            <person name="Kosugi Y."/>
            <person name="Izuno A."/>
            <person name="Isagi Y."/>
            <person name="Lee S.L."/>
            <person name="Shimizu K.K."/>
        </authorList>
    </citation>
    <scope>NUCLEOTIDE SEQUENCE [LARGE SCALE GENOMIC DNA]</scope>
    <source>
        <strain evidence="1">214</strain>
    </source>
</reference>
<sequence>MDRQSTDRIQSRITAPIPHRNAIGRDSGDVFGLAKLKILSRTSAITNYTISNSE</sequence>
<name>A0AAV5LUU5_9ROSI</name>
<dbReference type="AlphaFoldDB" id="A0AAV5LUU5"/>